<keyword evidence="1" id="KW-0812">Transmembrane</keyword>
<reference evidence="2 3" key="1">
    <citation type="submission" date="2019-03" db="EMBL/GenBank/DDBJ databases">
        <title>First draft genome of Liparis tanakae, snailfish: a comprehensive survey of snailfish specific genes.</title>
        <authorList>
            <person name="Kim W."/>
            <person name="Song I."/>
            <person name="Jeong J.-H."/>
            <person name="Kim D."/>
            <person name="Kim S."/>
            <person name="Ryu S."/>
            <person name="Song J.Y."/>
            <person name="Lee S.K."/>
        </authorList>
    </citation>
    <scope>NUCLEOTIDE SEQUENCE [LARGE SCALE GENOMIC DNA]</scope>
    <source>
        <tissue evidence="2">Muscle</tissue>
    </source>
</reference>
<keyword evidence="1" id="KW-1133">Transmembrane helix</keyword>
<keyword evidence="3" id="KW-1185">Reference proteome</keyword>
<dbReference type="EMBL" id="SRLO01000075">
    <property type="protein sequence ID" value="TNN78251.1"/>
    <property type="molecule type" value="Genomic_DNA"/>
</dbReference>
<keyword evidence="1" id="KW-0472">Membrane</keyword>
<proteinExistence type="predicted"/>
<dbReference type="AlphaFoldDB" id="A0A4Z2IKF3"/>
<protein>
    <submittedName>
        <fullName evidence="2">Uncharacterized protein</fullName>
    </submittedName>
</protein>
<evidence type="ECO:0000313" key="3">
    <source>
        <dbReference type="Proteomes" id="UP000314294"/>
    </source>
</evidence>
<sequence>MDDSVPAGGGLPQLLRGRAAQSRGGGLRRGRRAVGGLLLAGAPLDLHRLGHGAAAAAARHARRRTATVVVVVATGFLSVATLVLIVLFFGDYVSVICSGLVRAGLRTGQGPSARPRPLLGLEIRIYLHVRGGLVAVAVARRRRLSHVNHDISPRFAQRGYKRKKSLGSHSINVAVQPSEERVCIYYARYARRPTPQARVRVSVPPREASIQQHAELIGTDRY</sequence>
<evidence type="ECO:0000313" key="2">
    <source>
        <dbReference type="EMBL" id="TNN78251.1"/>
    </source>
</evidence>
<feature type="transmembrane region" description="Helical" evidence="1">
    <location>
        <begin position="68"/>
        <end position="90"/>
    </location>
</feature>
<gene>
    <name evidence="2" type="ORF">EYF80_011491</name>
</gene>
<dbReference type="Proteomes" id="UP000314294">
    <property type="component" value="Unassembled WGS sequence"/>
</dbReference>
<organism evidence="2 3">
    <name type="scientific">Liparis tanakae</name>
    <name type="common">Tanaka's snailfish</name>
    <dbReference type="NCBI Taxonomy" id="230148"/>
    <lineage>
        <taxon>Eukaryota</taxon>
        <taxon>Metazoa</taxon>
        <taxon>Chordata</taxon>
        <taxon>Craniata</taxon>
        <taxon>Vertebrata</taxon>
        <taxon>Euteleostomi</taxon>
        <taxon>Actinopterygii</taxon>
        <taxon>Neopterygii</taxon>
        <taxon>Teleostei</taxon>
        <taxon>Neoteleostei</taxon>
        <taxon>Acanthomorphata</taxon>
        <taxon>Eupercaria</taxon>
        <taxon>Perciformes</taxon>
        <taxon>Cottioidei</taxon>
        <taxon>Cottales</taxon>
        <taxon>Liparidae</taxon>
        <taxon>Liparis</taxon>
    </lineage>
</organism>
<name>A0A4Z2IKF3_9TELE</name>
<evidence type="ECO:0000256" key="1">
    <source>
        <dbReference type="SAM" id="Phobius"/>
    </source>
</evidence>
<comment type="caution">
    <text evidence="2">The sequence shown here is derived from an EMBL/GenBank/DDBJ whole genome shotgun (WGS) entry which is preliminary data.</text>
</comment>
<accession>A0A4Z2IKF3</accession>